<dbReference type="InterPro" id="IPR022085">
    <property type="entry name" value="OpdG"/>
</dbReference>
<keyword evidence="3" id="KW-1185">Reference proteome</keyword>
<gene>
    <name evidence="2" type="ORF">HIM_11052</name>
</gene>
<evidence type="ECO:0000313" key="2">
    <source>
        <dbReference type="EMBL" id="KJZ69559.1"/>
    </source>
</evidence>
<protein>
    <submittedName>
        <fullName evidence="2">Uncharacterized protein</fullName>
    </submittedName>
</protein>
<reference evidence="2 3" key="1">
    <citation type="journal article" date="2014" name="Genome Biol. Evol.">
        <title>Comparative genomics and transcriptomics analyses reveal divergent lifestyle features of nematode endoparasitic fungus Hirsutella minnesotensis.</title>
        <authorList>
            <person name="Lai Y."/>
            <person name="Liu K."/>
            <person name="Zhang X."/>
            <person name="Zhang X."/>
            <person name="Li K."/>
            <person name="Wang N."/>
            <person name="Shu C."/>
            <person name="Wu Y."/>
            <person name="Wang C."/>
            <person name="Bushley K.E."/>
            <person name="Xiang M."/>
            <person name="Liu X."/>
        </authorList>
    </citation>
    <scope>NUCLEOTIDE SEQUENCE [LARGE SCALE GENOMIC DNA]</scope>
    <source>
        <strain evidence="2 3">3608</strain>
    </source>
</reference>
<proteinExistence type="predicted"/>
<dbReference type="Proteomes" id="UP000054481">
    <property type="component" value="Unassembled WGS sequence"/>
</dbReference>
<organism evidence="2 3">
    <name type="scientific">Hirsutella minnesotensis 3608</name>
    <dbReference type="NCBI Taxonomy" id="1043627"/>
    <lineage>
        <taxon>Eukaryota</taxon>
        <taxon>Fungi</taxon>
        <taxon>Dikarya</taxon>
        <taxon>Ascomycota</taxon>
        <taxon>Pezizomycotina</taxon>
        <taxon>Sordariomycetes</taxon>
        <taxon>Hypocreomycetidae</taxon>
        <taxon>Hypocreales</taxon>
        <taxon>Ophiocordycipitaceae</taxon>
        <taxon>Hirsutella</taxon>
    </lineage>
</organism>
<dbReference type="AlphaFoldDB" id="A0A0F8A1M8"/>
<accession>A0A0F8A1M8</accession>
<dbReference type="Pfam" id="PF12311">
    <property type="entry name" value="DUF3632"/>
    <property type="match status" value="1"/>
</dbReference>
<evidence type="ECO:0000313" key="3">
    <source>
        <dbReference type="Proteomes" id="UP000054481"/>
    </source>
</evidence>
<evidence type="ECO:0000256" key="1">
    <source>
        <dbReference type="SAM" id="MobiDB-lite"/>
    </source>
</evidence>
<sequence>MAAQLPEMACKSIDDDGYGSCLNDDWFTRHTCPMDGEDETGALAHQASALQRYLAGEMSPAAAAASMAEPAPDFPGSPADARDRVLGIVEDALLQLPQRHTAALVLLLKELDGLPGEDESGAPLWKGLKSFGNSWSDSWKQSHWRKALATSSPDTRVRRRQAHLHRALAEASCAVATAADPPGGAESGLLPLSWGYECVSDALECRQGVVWDFEIPAAATWLRVAGARMLEGAKKGEKSWALEREGSLWPPGPMSVERWEYWKTRLQDIESMGHDISEAAGDGLKHVGGTIYVEYSLDQQFARDQGWKCYMSLGQASMTVTGCARRGGPGCTGSGGSCSDGSTGPASGARSCENIL</sequence>
<dbReference type="PANTHER" id="PTHR38797">
    <property type="entry name" value="NUCLEAR PORE COMPLEX PROTEIN NUP85-RELATED"/>
    <property type="match status" value="1"/>
</dbReference>
<dbReference type="InterPro" id="IPR053204">
    <property type="entry name" value="Oxopyrrolidines_Biosynth-assoc"/>
</dbReference>
<dbReference type="OrthoDB" id="5392447at2759"/>
<dbReference type="PANTHER" id="PTHR38797:SF4">
    <property type="entry name" value="NUCLEAR PORE COMPLEX PROTEIN NUP85"/>
    <property type="match status" value="1"/>
</dbReference>
<dbReference type="EMBL" id="KQ030702">
    <property type="protein sequence ID" value="KJZ69559.1"/>
    <property type="molecule type" value="Genomic_DNA"/>
</dbReference>
<name>A0A0F8A1M8_9HYPO</name>
<feature type="region of interest" description="Disordered" evidence="1">
    <location>
        <begin position="332"/>
        <end position="356"/>
    </location>
</feature>